<proteinExistence type="predicted"/>
<dbReference type="Gene3D" id="1.10.287.130">
    <property type="match status" value="1"/>
</dbReference>
<dbReference type="EMBL" id="BMGK01000008">
    <property type="protein sequence ID" value="GGD96788.1"/>
    <property type="molecule type" value="Genomic_DNA"/>
</dbReference>
<dbReference type="InterPro" id="IPR052162">
    <property type="entry name" value="Sensor_kinase/Photoreceptor"/>
</dbReference>
<dbReference type="InterPro" id="IPR011047">
    <property type="entry name" value="Quinoprotein_ADH-like_sf"/>
</dbReference>
<accession>A0A8J2VAB1</accession>
<reference evidence="9" key="1">
    <citation type="journal article" date="2014" name="Int. J. Syst. Evol. Microbiol.">
        <title>Complete genome sequence of Corynebacterium casei LMG S-19264T (=DSM 44701T), isolated from a smear-ripened cheese.</title>
        <authorList>
            <consortium name="US DOE Joint Genome Institute (JGI-PGF)"/>
            <person name="Walter F."/>
            <person name="Albersmeier A."/>
            <person name="Kalinowski J."/>
            <person name="Ruckert C."/>
        </authorList>
    </citation>
    <scope>NUCLEOTIDE SEQUENCE</scope>
    <source>
        <strain evidence="9">CGMCC 1.12924</strain>
    </source>
</reference>
<dbReference type="CDD" id="cd00082">
    <property type="entry name" value="HisKA"/>
    <property type="match status" value="1"/>
</dbReference>
<dbReference type="SUPFAM" id="SSF50998">
    <property type="entry name" value="Quinoprotein alcohol dehydrogenase-like"/>
    <property type="match status" value="1"/>
</dbReference>
<comment type="catalytic activity">
    <reaction evidence="1">
        <text>ATP + protein L-histidine = ADP + protein N-phospho-L-histidine.</text>
        <dbReference type="EC" id="2.7.13.3"/>
    </reaction>
</comment>
<dbReference type="SMART" id="SM00387">
    <property type="entry name" value="HATPase_c"/>
    <property type="match status" value="1"/>
</dbReference>
<keyword evidence="3" id="KW-0597">Phosphoprotein</keyword>
<dbReference type="PANTHER" id="PTHR43304:SF1">
    <property type="entry name" value="PAC DOMAIN-CONTAINING PROTEIN"/>
    <property type="match status" value="1"/>
</dbReference>
<keyword evidence="6" id="KW-0175">Coiled coil</keyword>
<name>A0A8J2VAB1_9FLAO</name>
<dbReference type="Gene3D" id="3.30.565.10">
    <property type="entry name" value="Histidine kinase-like ATPase, C-terminal domain"/>
    <property type="match status" value="1"/>
</dbReference>
<dbReference type="InterPro" id="IPR003661">
    <property type="entry name" value="HisK_dim/P_dom"/>
</dbReference>
<gene>
    <name evidence="9" type="ORF">GCM10011312_20390</name>
</gene>
<dbReference type="SUPFAM" id="SSF55874">
    <property type="entry name" value="ATPase domain of HSP90 chaperone/DNA topoisomerase II/histidine kinase"/>
    <property type="match status" value="1"/>
</dbReference>
<keyword evidence="4" id="KW-0808">Transferase</keyword>
<keyword evidence="5" id="KW-0418">Kinase</keyword>
<dbReference type="InterPro" id="IPR036890">
    <property type="entry name" value="HATPase_C_sf"/>
</dbReference>
<dbReference type="InterPro" id="IPR005467">
    <property type="entry name" value="His_kinase_dom"/>
</dbReference>
<dbReference type="SUPFAM" id="SSF47384">
    <property type="entry name" value="Homodimeric domain of signal transducing histidine kinase"/>
    <property type="match status" value="1"/>
</dbReference>
<feature type="domain" description="Histidine kinase" evidence="8">
    <location>
        <begin position="805"/>
        <end position="1019"/>
    </location>
</feature>
<dbReference type="GO" id="GO:0000155">
    <property type="term" value="F:phosphorelay sensor kinase activity"/>
    <property type="evidence" value="ECO:0007669"/>
    <property type="project" value="InterPro"/>
</dbReference>
<dbReference type="InterPro" id="IPR015943">
    <property type="entry name" value="WD40/YVTN_repeat-like_dom_sf"/>
</dbReference>
<dbReference type="Gene3D" id="2.60.40.10">
    <property type="entry name" value="Immunoglobulins"/>
    <property type="match status" value="1"/>
</dbReference>
<dbReference type="Gene3D" id="2.130.10.10">
    <property type="entry name" value="YVTN repeat-like/Quinoprotein amine dehydrogenase"/>
    <property type="match status" value="2"/>
</dbReference>
<keyword evidence="7" id="KW-0472">Membrane</keyword>
<dbReference type="Pfam" id="PF07494">
    <property type="entry name" value="Reg_prop"/>
    <property type="match status" value="4"/>
</dbReference>
<evidence type="ECO:0000313" key="10">
    <source>
        <dbReference type="Proteomes" id="UP000652231"/>
    </source>
</evidence>
<reference evidence="9" key="2">
    <citation type="submission" date="2020-09" db="EMBL/GenBank/DDBJ databases">
        <authorList>
            <person name="Sun Q."/>
            <person name="Zhou Y."/>
        </authorList>
    </citation>
    <scope>NUCLEOTIDE SEQUENCE</scope>
    <source>
        <strain evidence="9">CGMCC 1.12924</strain>
    </source>
</reference>
<dbReference type="InterPro" id="IPR004358">
    <property type="entry name" value="Sig_transdc_His_kin-like_C"/>
</dbReference>
<evidence type="ECO:0000256" key="1">
    <source>
        <dbReference type="ARBA" id="ARBA00000085"/>
    </source>
</evidence>
<feature type="transmembrane region" description="Helical" evidence="7">
    <location>
        <begin position="737"/>
        <end position="758"/>
    </location>
</feature>
<evidence type="ECO:0000256" key="6">
    <source>
        <dbReference type="SAM" id="Coils"/>
    </source>
</evidence>
<evidence type="ECO:0000256" key="2">
    <source>
        <dbReference type="ARBA" id="ARBA00012438"/>
    </source>
</evidence>
<dbReference type="Pfam" id="PF07495">
    <property type="entry name" value="Y_Y_Y"/>
    <property type="match status" value="1"/>
</dbReference>
<dbReference type="Pfam" id="PF02518">
    <property type="entry name" value="HATPase_c"/>
    <property type="match status" value="1"/>
</dbReference>
<dbReference type="PROSITE" id="PS50109">
    <property type="entry name" value="HIS_KIN"/>
    <property type="match status" value="1"/>
</dbReference>
<organism evidence="9 10">
    <name type="scientific">Planktosalinus lacus</name>
    <dbReference type="NCBI Taxonomy" id="1526573"/>
    <lineage>
        <taxon>Bacteria</taxon>
        <taxon>Pseudomonadati</taxon>
        <taxon>Bacteroidota</taxon>
        <taxon>Flavobacteriia</taxon>
        <taxon>Flavobacteriales</taxon>
        <taxon>Flavobacteriaceae</taxon>
        <taxon>Planktosalinus</taxon>
    </lineage>
</organism>
<evidence type="ECO:0000256" key="4">
    <source>
        <dbReference type="ARBA" id="ARBA00022679"/>
    </source>
</evidence>
<evidence type="ECO:0000259" key="8">
    <source>
        <dbReference type="PROSITE" id="PS50109"/>
    </source>
</evidence>
<feature type="coiled-coil region" evidence="6">
    <location>
        <begin position="764"/>
        <end position="802"/>
    </location>
</feature>
<keyword evidence="7" id="KW-1133">Transmembrane helix</keyword>
<dbReference type="AlphaFoldDB" id="A0A8J2VAB1"/>
<protein>
    <recommendedName>
        <fullName evidence="2">histidine kinase</fullName>
        <ecNumber evidence="2">2.7.13.3</ecNumber>
    </recommendedName>
</protein>
<evidence type="ECO:0000313" key="9">
    <source>
        <dbReference type="EMBL" id="GGD96788.1"/>
    </source>
</evidence>
<dbReference type="InterPro" id="IPR011110">
    <property type="entry name" value="Reg_prop"/>
</dbReference>
<dbReference type="InterPro" id="IPR036097">
    <property type="entry name" value="HisK_dim/P_sf"/>
</dbReference>
<evidence type="ECO:0000256" key="5">
    <source>
        <dbReference type="ARBA" id="ARBA00022777"/>
    </source>
</evidence>
<dbReference type="InterPro" id="IPR013783">
    <property type="entry name" value="Ig-like_fold"/>
</dbReference>
<dbReference type="FunFam" id="3.30.565.10:FF:000006">
    <property type="entry name" value="Sensor histidine kinase WalK"/>
    <property type="match status" value="1"/>
</dbReference>
<dbReference type="PANTHER" id="PTHR43304">
    <property type="entry name" value="PHYTOCHROME-LIKE PROTEIN CPH1"/>
    <property type="match status" value="1"/>
</dbReference>
<keyword evidence="7" id="KW-0812">Transmembrane</keyword>
<dbReference type="InterPro" id="IPR003594">
    <property type="entry name" value="HATPase_dom"/>
</dbReference>
<dbReference type="PRINTS" id="PR00344">
    <property type="entry name" value="BCTRLSENSOR"/>
</dbReference>
<dbReference type="Proteomes" id="UP000652231">
    <property type="component" value="Unassembled WGS sequence"/>
</dbReference>
<dbReference type="SUPFAM" id="SSF63829">
    <property type="entry name" value="Calcium-dependent phosphotriesterase"/>
    <property type="match status" value="2"/>
</dbReference>
<sequence length="1040" mass="117646">MLDVHAQSVNVRLSDQQYVSKNWDNTKGLPVNAIYSILKDETGFLWAATEEGLVRLDGRNFTIFNQENVSEIVSPYFYDLAVSSSGGIWAANANSIVHAFKNKIEVFDAREFVQGSWITSISEDDQGNVWAGTQNGNLLILMNGEVLEVKAWSRKGKGSVMTLNRVSDGLLIGTQTGLHKYYFESGDIVEIPEFSGFEIRTATESKTGEIWAGTINSGILHQLQDSLIVIDKSNGLVDNRVNVLQLADDGRIWAGMGTGGVQIITRNEIVTLREIEFSYNEVNDIYISKSGNIWLSATGYGIIQMIPADIKMLREEDGLSYEVTLAIYQDRNGVIWTGTAGAGVNRIENGEITHITPEAGMKTGVVLGIYGVDDYIYFATGNGLYRYNPLVKKIDRTFTTDDGLASNIVQAIYQDSLGIVWVTSRGGGIHRLHNHAELERIEVPDLFKNAEFITILEDSSGNMWFSTTSVGILKLDRNDNATGYSMYDGQSSERVLSLYEDPEGSIWAGTNEGLLVLIDNQFKLFNRSHGLQFNGIFRMIEDNHGYLWASGNFGIQRMNVDDLLAIKHDQTNEKRIKARLLDISDGMANREANGGVFPAGWQMDNGEIWFPTIQGIAKINPSLFNETQKENEVHILSMRFGENEFSDLENIAIPPGVHNLEIHFVSFDYKKPHTINYKYRVNELSDEWQSVGNRSVAYFTFLNPGSYTFEVKAEQFGIESEIASVSFDVEPFFYQTWWFTALLLTGLFMAGYFVRLFYSKSQKGKELKKEVDEKTKELQERNQTLEVLLKDLKRSNEELEQFAFISSHDLQEPLRMISSFMDKLRLKYVDQLDDKALQYIHFASDGAKRMKQIILDLLLYSRANKPSEVLEVVNLNDILSDFKQLRDKLIKEKNAIIEYEQLPEINTHKAPITQIFHSILDNALKYSKKDRTPVIKITAVEKDKEWEFAIGDNGIGIDPQFYDKIFIIFQRLHNREAYDGTGIGLSVAKRSVEFLGGRIWLNSKLGEGTTFYFTISKTNIAENEQVITAKGYSVTAKKER</sequence>
<evidence type="ECO:0000256" key="3">
    <source>
        <dbReference type="ARBA" id="ARBA00022553"/>
    </source>
</evidence>
<comment type="caution">
    <text evidence="9">The sequence shown here is derived from an EMBL/GenBank/DDBJ whole genome shotgun (WGS) entry which is preliminary data.</text>
</comment>
<dbReference type="EC" id="2.7.13.3" evidence="2"/>
<keyword evidence="10" id="KW-1185">Reference proteome</keyword>
<dbReference type="InterPro" id="IPR011123">
    <property type="entry name" value="Y_Y_Y"/>
</dbReference>
<evidence type="ECO:0000256" key="7">
    <source>
        <dbReference type="SAM" id="Phobius"/>
    </source>
</evidence>